<reference evidence="2 3" key="1">
    <citation type="submission" date="2019-10" db="EMBL/GenBank/DDBJ databases">
        <authorList>
            <person name="Karimi E."/>
        </authorList>
    </citation>
    <scope>NUCLEOTIDE SEQUENCE [LARGE SCALE GENOMIC DNA]</scope>
    <source>
        <strain evidence="2 3">Sphingobacterium sp. 8BC</strain>
    </source>
</reference>
<keyword evidence="1" id="KW-0472">Membrane</keyword>
<name>A0A654DST9_SPHMU</name>
<evidence type="ECO:0000313" key="2">
    <source>
        <dbReference type="EMBL" id="VXD08280.1"/>
    </source>
</evidence>
<evidence type="ECO:0000256" key="1">
    <source>
        <dbReference type="SAM" id="Phobius"/>
    </source>
</evidence>
<dbReference type="Proteomes" id="UP000432350">
    <property type="component" value="Unassembled WGS sequence"/>
</dbReference>
<protein>
    <submittedName>
        <fullName evidence="2">Uncharacterized protein</fullName>
    </submittedName>
</protein>
<dbReference type="EMBL" id="CABWMV010000028">
    <property type="protein sequence ID" value="VXD08280.1"/>
    <property type="molecule type" value="Genomic_DNA"/>
</dbReference>
<dbReference type="AlphaFoldDB" id="A0A654DST9"/>
<organism evidence="2 3">
    <name type="scientific">Sphingobacterium multivorum</name>
    <dbReference type="NCBI Taxonomy" id="28454"/>
    <lineage>
        <taxon>Bacteria</taxon>
        <taxon>Pseudomonadati</taxon>
        <taxon>Bacteroidota</taxon>
        <taxon>Sphingobacteriia</taxon>
        <taxon>Sphingobacteriales</taxon>
        <taxon>Sphingobacteriaceae</taxon>
        <taxon>Sphingobacterium</taxon>
    </lineage>
</organism>
<proteinExistence type="predicted"/>
<gene>
    <name evidence="2" type="ORF">SPHINGO8BC_90418</name>
</gene>
<feature type="transmembrane region" description="Helical" evidence="1">
    <location>
        <begin position="120"/>
        <end position="142"/>
    </location>
</feature>
<dbReference type="RefSeq" id="WP_159333118.1">
    <property type="nucleotide sequence ID" value="NZ_DAMAQH010000006.1"/>
</dbReference>
<evidence type="ECO:0000313" key="3">
    <source>
        <dbReference type="Proteomes" id="UP000432350"/>
    </source>
</evidence>
<accession>A0A654DST9</accession>
<feature type="transmembrane region" description="Helical" evidence="1">
    <location>
        <begin position="154"/>
        <end position="172"/>
    </location>
</feature>
<keyword evidence="1" id="KW-0812">Transmembrane</keyword>
<keyword evidence="1" id="KW-1133">Transmembrane helix</keyword>
<sequence length="226" mass="26160">MTEKKLTKAELGILMDFIRSKGYHYVDVQLEILDHFACKVEELMSSDAGMYFNRAIDLAYASFGEAGFGSVAASYELNLQIKQINKFPADFLQFVKHWHSAIYIVYFTLFYYFVPLNADAFWTGLKLGMIGTLVFYIPVYLLRHRPRENKYCVYRNYLGLTIPIMVLIIGLVSSEWIVNYVSLALYRVVILIFMYIGLGILSIFEKNLKAIVRRVDEIECCTRADD</sequence>
<feature type="transmembrane region" description="Helical" evidence="1">
    <location>
        <begin position="94"/>
        <end position="114"/>
    </location>
</feature>
<feature type="transmembrane region" description="Helical" evidence="1">
    <location>
        <begin position="184"/>
        <end position="204"/>
    </location>
</feature>